<name>A0A1I4WVS9_9FLAO</name>
<reference evidence="2" key="1">
    <citation type="submission" date="2016-10" db="EMBL/GenBank/DDBJ databases">
        <authorList>
            <person name="Varghese N."/>
            <person name="Submissions S."/>
        </authorList>
    </citation>
    <scope>NUCLEOTIDE SEQUENCE [LARGE SCALE GENOMIC DNA]</scope>
    <source>
        <strain evidence="2">DSM 4002</strain>
    </source>
</reference>
<dbReference type="Proteomes" id="UP000182961">
    <property type="component" value="Unassembled WGS sequence"/>
</dbReference>
<sequence>MQFKTKSIRPFIGSKNFAESRQFYKELGFNESILSSNMSYFSTENFGFYLQDAYVKDWIDNTMVFMEVENVEEFWESLVALHLTKKYPTAKLVPIRHLDWGKECFLHDPSGILWHFGAFNPQ</sequence>
<organism evidence="1 2">
    <name type="scientific">Flavobacterium succinicans</name>
    <dbReference type="NCBI Taxonomy" id="29536"/>
    <lineage>
        <taxon>Bacteria</taxon>
        <taxon>Pseudomonadati</taxon>
        <taxon>Bacteroidota</taxon>
        <taxon>Flavobacteriia</taxon>
        <taxon>Flavobacteriales</taxon>
        <taxon>Flavobacteriaceae</taxon>
        <taxon>Flavobacterium</taxon>
    </lineage>
</organism>
<dbReference type="InterPro" id="IPR029068">
    <property type="entry name" value="Glyas_Bleomycin-R_OHBP_Dase"/>
</dbReference>
<dbReference type="EMBL" id="FOUT01000007">
    <property type="protein sequence ID" value="SFN17894.1"/>
    <property type="molecule type" value="Genomic_DNA"/>
</dbReference>
<evidence type="ECO:0008006" key="3">
    <source>
        <dbReference type="Google" id="ProtNLM"/>
    </source>
</evidence>
<dbReference type="SUPFAM" id="SSF54593">
    <property type="entry name" value="Glyoxalase/Bleomycin resistance protein/Dihydroxybiphenyl dioxygenase"/>
    <property type="match status" value="1"/>
</dbReference>
<evidence type="ECO:0000313" key="1">
    <source>
        <dbReference type="EMBL" id="SFN17894.1"/>
    </source>
</evidence>
<dbReference type="Gene3D" id="3.10.180.10">
    <property type="entry name" value="2,3-Dihydroxybiphenyl 1,2-Dioxygenase, domain 1"/>
    <property type="match status" value="1"/>
</dbReference>
<proteinExistence type="predicted"/>
<protein>
    <recommendedName>
        <fullName evidence="3">Glyoxalase</fullName>
    </recommendedName>
</protein>
<gene>
    <name evidence="1" type="ORF">SAMN05444143_107151</name>
</gene>
<evidence type="ECO:0000313" key="2">
    <source>
        <dbReference type="Proteomes" id="UP000182961"/>
    </source>
</evidence>
<dbReference type="AlphaFoldDB" id="A0A1I4WVS9"/>
<accession>A0A1I4WVS9</accession>
<dbReference type="RefSeq" id="WP_024980784.1">
    <property type="nucleotide sequence ID" value="NZ_CBCRUM010000022.1"/>
</dbReference>
<dbReference type="eggNOG" id="COG0346">
    <property type="taxonomic scope" value="Bacteria"/>
</dbReference>
<keyword evidence="2" id="KW-1185">Reference proteome</keyword>